<dbReference type="Proteomes" id="UP001363151">
    <property type="component" value="Unassembled WGS sequence"/>
</dbReference>
<evidence type="ECO:0000313" key="1">
    <source>
        <dbReference type="EMBL" id="KAK7231406.1"/>
    </source>
</evidence>
<sequence>MKTFLFLGLGLWPVLRFVLHLFDRKLATTKRVDLRPFERVVLPLWLETFALNESRGEFRFRPAQQFGSLYGVVDAAHLLASVGRLGDLTDARRDAWKAEIDSYQVDGGDYAVSSGAPGWQPWHSSASAAAALALLDRRPGAPTDRCQQLAAGGAEAWRAEMDPLYDDACYSDKLGGNNIHRCGQRIGSCAAILGYADASQPFLAWWRNWLVEKTDAATGVLCPAHIPRIQCVGGAMPTRGVELGFSNASQPFAREVLDLTLGLQTSQGAWSDGAADQLGSLTLDGVVQMTRAAAQLGGAYRWDDARAACRRTLELSAKRLNDARFVMANFGATSHDLPNVVAAAAECARAFPADVKTDRPWTCCARYV</sequence>
<gene>
    <name evidence="1" type="ORF">SO694_00072125</name>
</gene>
<reference evidence="1 2" key="1">
    <citation type="submission" date="2024-03" db="EMBL/GenBank/DDBJ databases">
        <title>Aureococcus anophagefferens CCMP1851 and Kratosvirus quantuckense: Draft genome of a second virus-susceptible host strain in the model system.</title>
        <authorList>
            <person name="Chase E."/>
            <person name="Truchon A.R."/>
            <person name="Schepens W."/>
            <person name="Wilhelm S.W."/>
        </authorList>
    </citation>
    <scope>NUCLEOTIDE SEQUENCE [LARGE SCALE GENOMIC DNA]</scope>
    <source>
        <strain evidence="1 2">CCMP1851</strain>
    </source>
</reference>
<accession>A0ABR1FIL0</accession>
<name>A0ABR1FIL0_AURAN</name>
<dbReference type="EMBL" id="JBBJCI010000416">
    <property type="protein sequence ID" value="KAK7231406.1"/>
    <property type="molecule type" value="Genomic_DNA"/>
</dbReference>
<keyword evidence="2" id="KW-1185">Reference proteome</keyword>
<comment type="caution">
    <text evidence="1">The sequence shown here is derived from an EMBL/GenBank/DDBJ whole genome shotgun (WGS) entry which is preliminary data.</text>
</comment>
<protein>
    <submittedName>
        <fullName evidence="1">Abhydrolase</fullName>
    </submittedName>
</protein>
<organism evidence="1 2">
    <name type="scientific">Aureococcus anophagefferens</name>
    <name type="common">Harmful bloom alga</name>
    <dbReference type="NCBI Taxonomy" id="44056"/>
    <lineage>
        <taxon>Eukaryota</taxon>
        <taxon>Sar</taxon>
        <taxon>Stramenopiles</taxon>
        <taxon>Ochrophyta</taxon>
        <taxon>Pelagophyceae</taxon>
        <taxon>Pelagomonadales</taxon>
        <taxon>Pelagomonadaceae</taxon>
        <taxon>Aureococcus</taxon>
    </lineage>
</organism>
<proteinExistence type="predicted"/>
<evidence type="ECO:0000313" key="2">
    <source>
        <dbReference type="Proteomes" id="UP001363151"/>
    </source>
</evidence>